<dbReference type="PhylomeDB" id="A0A0G4GBC3"/>
<dbReference type="VEuPathDB" id="CryptoDB:Cvel_4468"/>
<reference evidence="2" key="1">
    <citation type="submission" date="2014-11" db="EMBL/GenBank/DDBJ databases">
        <authorList>
            <person name="Otto D Thomas"/>
            <person name="Naeem Raeece"/>
        </authorList>
    </citation>
    <scope>NUCLEOTIDE SEQUENCE</scope>
</reference>
<feature type="region of interest" description="Disordered" evidence="1">
    <location>
        <begin position="50"/>
        <end position="69"/>
    </location>
</feature>
<gene>
    <name evidence="2" type="ORF">Cvel_4468</name>
</gene>
<organism evidence="2">
    <name type="scientific">Chromera velia CCMP2878</name>
    <dbReference type="NCBI Taxonomy" id="1169474"/>
    <lineage>
        <taxon>Eukaryota</taxon>
        <taxon>Sar</taxon>
        <taxon>Alveolata</taxon>
        <taxon>Colpodellida</taxon>
        <taxon>Chromeraceae</taxon>
        <taxon>Chromera</taxon>
    </lineage>
</organism>
<dbReference type="EMBL" id="CDMZ01001059">
    <property type="protein sequence ID" value="CEM26449.1"/>
    <property type="molecule type" value="Genomic_DNA"/>
</dbReference>
<evidence type="ECO:0000256" key="1">
    <source>
        <dbReference type="SAM" id="MobiDB-lite"/>
    </source>
</evidence>
<sequence>MDGDQPRGADGRFISKSPSDQSPSPSDLDLLTANVNKLAQLFLSQSPSVLASVPSPTVTPTPPTDTGKFAPWKCELPFKDTHGGRVTIVKAFEDHCKLQPASAPSDIRAAAFRQGL</sequence>
<evidence type="ECO:0000313" key="2">
    <source>
        <dbReference type="EMBL" id="CEM26449.1"/>
    </source>
</evidence>
<proteinExistence type="predicted"/>
<feature type="compositionally biased region" description="Low complexity" evidence="1">
    <location>
        <begin position="15"/>
        <end position="29"/>
    </location>
</feature>
<dbReference type="AlphaFoldDB" id="A0A0G4GBC3"/>
<accession>A0A0G4GBC3</accession>
<protein>
    <submittedName>
        <fullName evidence="2">Uncharacterized protein</fullName>
    </submittedName>
</protein>
<name>A0A0G4GBC3_9ALVE</name>
<feature type="region of interest" description="Disordered" evidence="1">
    <location>
        <begin position="1"/>
        <end position="29"/>
    </location>
</feature>
<feature type="compositionally biased region" description="Basic and acidic residues" evidence="1">
    <location>
        <begin position="1"/>
        <end position="10"/>
    </location>
</feature>